<keyword evidence="1 7" id="KW-0489">Methyltransferase</keyword>
<dbReference type="InterPro" id="IPR014816">
    <property type="entry name" value="tRNA_MeTrfase_Gcd14"/>
</dbReference>
<dbReference type="Gene3D" id="3.40.50.150">
    <property type="entry name" value="Vaccinia Virus protein VP39"/>
    <property type="match status" value="1"/>
</dbReference>
<keyword evidence="2 7" id="KW-0808">Transferase</keyword>
<dbReference type="PROSITE" id="PS51620">
    <property type="entry name" value="SAM_TRM61"/>
    <property type="match status" value="1"/>
</dbReference>
<dbReference type="SUPFAM" id="SSF53335">
    <property type="entry name" value="S-adenosyl-L-methionine-dependent methyltransferases"/>
    <property type="match status" value="1"/>
</dbReference>
<organism evidence="7 8">
    <name type="scientific">Ignisphaera aggregans</name>
    <dbReference type="NCBI Taxonomy" id="334771"/>
    <lineage>
        <taxon>Archaea</taxon>
        <taxon>Thermoproteota</taxon>
        <taxon>Thermoprotei</taxon>
        <taxon>Desulfurococcales</taxon>
        <taxon>Desulfurococcaceae</taxon>
        <taxon>Ignisphaera</taxon>
    </lineage>
</organism>
<feature type="domain" description="tRNA (adenine(58)-N(1))-methyltransferase catalytic subunit TRM61 C-terminal" evidence="6">
    <location>
        <begin position="79"/>
        <end position="235"/>
    </location>
</feature>
<evidence type="ECO:0000256" key="4">
    <source>
        <dbReference type="ARBA" id="ARBA00022694"/>
    </source>
</evidence>
<dbReference type="Gene3D" id="3.10.330.20">
    <property type="match status" value="1"/>
</dbReference>
<feature type="binding site" evidence="5">
    <location>
        <position position="161"/>
    </location>
    <ligand>
        <name>S-adenosyl-L-methionine</name>
        <dbReference type="ChEBI" id="CHEBI:59789"/>
    </ligand>
</feature>
<dbReference type="GO" id="GO:0030488">
    <property type="term" value="P:tRNA methylation"/>
    <property type="evidence" value="ECO:0007669"/>
    <property type="project" value="InterPro"/>
</dbReference>
<evidence type="ECO:0000313" key="8">
    <source>
        <dbReference type="Proteomes" id="UP000605805"/>
    </source>
</evidence>
<dbReference type="Pfam" id="PF08704">
    <property type="entry name" value="GCD14"/>
    <property type="match status" value="1"/>
</dbReference>
<dbReference type="Proteomes" id="UP000605805">
    <property type="component" value="Unassembled WGS sequence"/>
</dbReference>
<dbReference type="PIRSF" id="PIRSF017269">
    <property type="entry name" value="GCD14"/>
    <property type="match status" value="1"/>
</dbReference>
<name>A0A832YTE6_9CREN</name>
<dbReference type="AlphaFoldDB" id="A0A832YTE6"/>
<feature type="binding site" evidence="5">
    <location>
        <position position="177"/>
    </location>
    <ligand>
        <name>S-adenosyl-L-methionine</name>
        <dbReference type="ChEBI" id="CHEBI:59789"/>
    </ligand>
</feature>
<evidence type="ECO:0000256" key="3">
    <source>
        <dbReference type="ARBA" id="ARBA00022691"/>
    </source>
</evidence>
<dbReference type="PANTHER" id="PTHR12133">
    <property type="entry name" value="TRNA (ADENINE(58)-N(1))-METHYLTRANSFERASE"/>
    <property type="match status" value="1"/>
</dbReference>
<gene>
    <name evidence="7" type="ORF">EYH02_05150</name>
</gene>
<evidence type="ECO:0000259" key="6">
    <source>
        <dbReference type="Pfam" id="PF08704"/>
    </source>
</evidence>
<proteinExistence type="predicted"/>
<dbReference type="GO" id="GO:0031515">
    <property type="term" value="C:tRNA (m1A) methyltransferase complex"/>
    <property type="evidence" value="ECO:0007669"/>
    <property type="project" value="InterPro"/>
</dbReference>
<evidence type="ECO:0000256" key="1">
    <source>
        <dbReference type="ARBA" id="ARBA00022603"/>
    </source>
</evidence>
<evidence type="ECO:0000313" key="7">
    <source>
        <dbReference type="EMBL" id="HIP57435.1"/>
    </source>
</evidence>
<reference evidence="7" key="1">
    <citation type="journal article" date="2020" name="ISME J.">
        <title>Gammaproteobacteria mediating utilization of methyl-, sulfur- and petroleum organic compounds in deep ocean hydrothermal plumes.</title>
        <authorList>
            <person name="Zhou Z."/>
            <person name="Liu Y."/>
            <person name="Pan J."/>
            <person name="Cron B.R."/>
            <person name="Toner B.M."/>
            <person name="Anantharaman K."/>
            <person name="Breier J.A."/>
            <person name="Dick G.J."/>
            <person name="Li M."/>
        </authorList>
    </citation>
    <scope>NUCLEOTIDE SEQUENCE</scope>
    <source>
        <strain evidence="7">SZUA-1435</strain>
    </source>
</reference>
<sequence length="263" mass="29687">MLNPHEIISEGSEVVVYIDERRRWIVRVVRGKVFGSDRGYIKYDDIIGQTIGSEVKLSTGFSAYVLKPLLIDYLEKGFRRRTQVLYPKDMGLILVLLGIGPGSRVLESGIGSGFMTSVIANVVRPDGHVYAYEVREDFAKIAMENLARVGLDKYVTVKIRDIREGVDERDLDAAVIDLPNPWEALDSIYSALKPSAPVAFFLPTVSQVEKLLNAIQEHRGFTDLRCFEVLLREFHLVSGAIRPRTRMIGHTGYIFFARKVIVK</sequence>
<dbReference type="PANTHER" id="PTHR12133:SF1">
    <property type="entry name" value="TRNA (ADENINE(58)-N(1))-METHYLTRANSFERASE, MITOCHONDRIAL"/>
    <property type="match status" value="1"/>
</dbReference>
<dbReference type="InterPro" id="IPR049470">
    <property type="entry name" value="TRM61_C"/>
</dbReference>
<protein>
    <submittedName>
        <fullName evidence="7">tRNA (Adenine-N1)-methyltransferase</fullName>
    </submittedName>
</protein>
<feature type="binding site" evidence="5">
    <location>
        <position position="133"/>
    </location>
    <ligand>
        <name>S-adenosyl-L-methionine</name>
        <dbReference type="ChEBI" id="CHEBI:59789"/>
    </ligand>
</feature>
<dbReference type="InterPro" id="IPR029063">
    <property type="entry name" value="SAM-dependent_MTases_sf"/>
</dbReference>
<evidence type="ECO:0000256" key="2">
    <source>
        <dbReference type="ARBA" id="ARBA00022679"/>
    </source>
</evidence>
<dbReference type="EMBL" id="DQTV01000100">
    <property type="protein sequence ID" value="HIP57435.1"/>
    <property type="molecule type" value="Genomic_DNA"/>
</dbReference>
<comment type="caution">
    <text evidence="7">The sequence shown here is derived from an EMBL/GenBank/DDBJ whole genome shotgun (WGS) entry which is preliminary data.</text>
</comment>
<dbReference type="GO" id="GO:0160107">
    <property type="term" value="F:tRNA (adenine(58)-N1)-methyltransferase activity"/>
    <property type="evidence" value="ECO:0007669"/>
    <property type="project" value="InterPro"/>
</dbReference>
<evidence type="ECO:0000256" key="5">
    <source>
        <dbReference type="PIRSR" id="PIRSR017269-1"/>
    </source>
</evidence>
<keyword evidence="4" id="KW-0819">tRNA processing</keyword>
<accession>A0A832YTE6</accession>
<keyword evidence="3 5" id="KW-0949">S-adenosyl-L-methionine</keyword>